<evidence type="ECO:0000259" key="2">
    <source>
        <dbReference type="PROSITE" id="PS50234"/>
    </source>
</evidence>
<evidence type="ECO:0000313" key="3">
    <source>
        <dbReference type="EMBL" id="PMB97131.1"/>
    </source>
</evidence>
<keyword evidence="1" id="KW-1133">Transmembrane helix</keyword>
<evidence type="ECO:0000256" key="1">
    <source>
        <dbReference type="SAM" id="Phobius"/>
    </source>
</evidence>
<keyword evidence="1" id="KW-0472">Membrane</keyword>
<dbReference type="InterPro" id="IPR002035">
    <property type="entry name" value="VWF_A"/>
</dbReference>
<dbReference type="OrthoDB" id="4623238at2"/>
<dbReference type="Gene3D" id="3.40.50.410">
    <property type="entry name" value="von Willebrand factor, type A domain"/>
    <property type="match status" value="1"/>
</dbReference>
<keyword evidence="4" id="KW-1185">Reference proteome</keyword>
<name>A0A2N6PEL4_9MICO</name>
<dbReference type="Proteomes" id="UP000235703">
    <property type="component" value="Unassembled WGS sequence"/>
</dbReference>
<dbReference type="InterPro" id="IPR036465">
    <property type="entry name" value="vWFA_dom_sf"/>
</dbReference>
<comment type="caution">
    <text evidence="3">The sequence shown here is derived from an EMBL/GenBank/DDBJ whole genome shotgun (WGS) entry which is preliminary data.</text>
</comment>
<dbReference type="EMBL" id="PNFZ01000009">
    <property type="protein sequence ID" value="PMB97131.1"/>
    <property type="molecule type" value="Genomic_DNA"/>
</dbReference>
<organism evidence="3 4">
    <name type="scientific">Brevibacterium luteolum</name>
    <dbReference type="NCBI Taxonomy" id="199591"/>
    <lineage>
        <taxon>Bacteria</taxon>
        <taxon>Bacillati</taxon>
        <taxon>Actinomycetota</taxon>
        <taxon>Actinomycetes</taxon>
        <taxon>Micrococcales</taxon>
        <taxon>Brevibacteriaceae</taxon>
        <taxon>Brevibacterium</taxon>
    </lineage>
</organism>
<feature type="transmembrane region" description="Helical" evidence="1">
    <location>
        <begin position="306"/>
        <end position="326"/>
    </location>
</feature>
<accession>A0A2N6PEL4</accession>
<reference evidence="3 4" key="1">
    <citation type="submission" date="2017-09" db="EMBL/GenBank/DDBJ databases">
        <title>Bacterial strain isolated from the female urinary microbiota.</title>
        <authorList>
            <person name="Thomas-White K."/>
            <person name="Kumar N."/>
            <person name="Forster S."/>
            <person name="Putonti C."/>
            <person name="Lawley T."/>
            <person name="Wolfe A.J."/>
        </authorList>
    </citation>
    <scope>NUCLEOTIDE SEQUENCE [LARGE SCALE GENOMIC DNA]</scope>
    <source>
        <strain evidence="3 4">UMB0680</strain>
    </source>
</reference>
<feature type="transmembrane region" description="Helical" evidence="1">
    <location>
        <begin position="6"/>
        <end position="24"/>
    </location>
</feature>
<dbReference type="SMART" id="SM00327">
    <property type="entry name" value="VWA"/>
    <property type="match status" value="1"/>
</dbReference>
<dbReference type="RefSeq" id="WP_102162946.1">
    <property type="nucleotide sequence ID" value="NZ_PNFZ01000009.1"/>
</dbReference>
<proteinExistence type="predicted"/>
<sequence>MVLTFWWLPLALLPVLAVLIWLLSRPRKHERHGRVPVAHIGRLTALPAFARGRKRLLLGALAVFLVTLLPLLSALVGVSRPSTVQTITPDQHRRDVVLCLDASGSMLTYDADIVDSYIQMLDSFQGERIGMTVFNSTAVTVFPLTDDYDMVREFLEEAKAGFESWGTEGTGFMAGTIDPNVSGSSLIGDGLASCIGSFDKKEDEERSRSIIFATDNELAGVPIYQLNEATELAVERDIRVYTLAPPFSFLGAGPMGELKNTANSTGGEHYSLGGQSAVDGIVRSIQEEEAKLTDATPVTLVHDRPVVPLTLTLIGVIIAFVFAWRFRL</sequence>
<protein>
    <recommendedName>
        <fullName evidence="2">VWFA domain-containing protein</fullName>
    </recommendedName>
</protein>
<dbReference type="AlphaFoldDB" id="A0A2N6PEL4"/>
<gene>
    <name evidence="3" type="ORF">CJ198_12515</name>
</gene>
<feature type="transmembrane region" description="Helical" evidence="1">
    <location>
        <begin position="56"/>
        <end position="78"/>
    </location>
</feature>
<keyword evidence="1" id="KW-0812">Transmembrane</keyword>
<evidence type="ECO:0000313" key="4">
    <source>
        <dbReference type="Proteomes" id="UP000235703"/>
    </source>
</evidence>
<dbReference type="SUPFAM" id="SSF53300">
    <property type="entry name" value="vWA-like"/>
    <property type="match status" value="1"/>
</dbReference>
<feature type="domain" description="VWFA" evidence="2">
    <location>
        <begin position="95"/>
        <end position="285"/>
    </location>
</feature>
<dbReference type="PROSITE" id="PS50234">
    <property type="entry name" value="VWFA"/>
    <property type="match status" value="1"/>
</dbReference>
<dbReference type="Pfam" id="PF13519">
    <property type="entry name" value="VWA_2"/>
    <property type="match status" value="1"/>
</dbReference>